<dbReference type="GO" id="GO:0031902">
    <property type="term" value="C:late endosome membrane"/>
    <property type="evidence" value="ECO:0007669"/>
    <property type="project" value="UniProtKB-SubCell"/>
</dbReference>
<evidence type="ECO:0000313" key="11">
    <source>
        <dbReference type="EnsemblMetazoa" id="PHUM131500-PA"/>
    </source>
</evidence>
<evidence type="ECO:0000256" key="8">
    <source>
        <dbReference type="SAM" id="MobiDB-lite"/>
    </source>
</evidence>
<dbReference type="CTD" id="8234162"/>
<dbReference type="InterPro" id="IPR006629">
    <property type="entry name" value="LITAF"/>
</dbReference>
<keyword evidence="5" id="KW-0479">Metal-binding</keyword>
<reference evidence="11" key="3">
    <citation type="submission" date="2021-02" db="UniProtKB">
        <authorList>
            <consortium name="EnsemblMetazoa"/>
        </authorList>
    </citation>
    <scope>IDENTIFICATION</scope>
    <source>
        <strain evidence="11">USDA</strain>
    </source>
</reference>
<dbReference type="GO" id="GO:0005765">
    <property type="term" value="C:lysosomal membrane"/>
    <property type="evidence" value="ECO:0007669"/>
    <property type="project" value="UniProtKB-SubCell"/>
</dbReference>
<keyword evidence="7" id="KW-0472">Membrane</keyword>
<evidence type="ECO:0000256" key="3">
    <source>
        <dbReference type="ARBA" id="ARBA00004630"/>
    </source>
</evidence>
<reference evidence="10" key="1">
    <citation type="submission" date="2007-04" db="EMBL/GenBank/DDBJ databases">
        <title>Annotation of Pediculus humanus corporis strain USDA.</title>
        <authorList>
            <person name="Kirkness E."/>
            <person name="Hannick L."/>
            <person name="Hass B."/>
            <person name="Bruggner R."/>
            <person name="Lawson D."/>
            <person name="Bidwell S."/>
            <person name="Joardar V."/>
            <person name="Caler E."/>
            <person name="Walenz B."/>
            <person name="Inman J."/>
            <person name="Schobel S."/>
            <person name="Galinsky K."/>
            <person name="Amedeo P."/>
            <person name="Strausberg R."/>
        </authorList>
    </citation>
    <scope>NUCLEOTIDE SEQUENCE</scope>
    <source>
        <strain evidence="10">USDA</strain>
    </source>
</reference>
<keyword evidence="6" id="KW-0862">Zinc</keyword>
<dbReference type="RefSeq" id="XP_002424486.1">
    <property type="nucleotide sequence ID" value="XM_002424441.1"/>
</dbReference>
<dbReference type="GeneID" id="8234162"/>
<evidence type="ECO:0000259" key="9">
    <source>
        <dbReference type="PROSITE" id="PS51837"/>
    </source>
</evidence>
<dbReference type="STRING" id="121224.E0VEE2"/>
<keyword evidence="12" id="KW-1185">Reference proteome</keyword>
<dbReference type="InterPro" id="IPR037519">
    <property type="entry name" value="LITAF_fam"/>
</dbReference>
<dbReference type="VEuPathDB" id="VectorBase:PHUM131500"/>
<dbReference type="PANTHER" id="PTHR23292">
    <property type="entry name" value="LIPOPOLYSACCHARIDE-INDUCED TUMOR NECROSIS FACTOR-ALPHA FACTOR"/>
    <property type="match status" value="1"/>
</dbReference>
<evidence type="ECO:0000313" key="10">
    <source>
        <dbReference type="EMBL" id="EEB11748.1"/>
    </source>
</evidence>
<dbReference type="HOGENOM" id="CLU_910017_0_0_1"/>
<dbReference type="PROSITE" id="PS51837">
    <property type="entry name" value="LITAF"/>
    <property type="match status" value="1"/>
</dbReference>
<evidence type="ECO:0000256" key="1">
    <source>
        <dbReference type="ARBA" id="ARBA00004414"/>
    </source>
</evidence>
<sequence>MDDEKSREGDNNTDKNKKKYVNKENSNKTEEKSNFILRKTNSLETLNINREDERDLHESNSFLTSENNQSIKSEISYTVLSTKSVQDVLIRETNDNPPIVNIKDLFHLPSSSSQSTSHIISNKNETTVTDRVSSENHPTDIDNEQITTVTNTKDTTTGSSSIPRTQIRILSTINVDQPGSRRCSIVVTERPPPLPPAYTGDQDLYASRENEELNRVCLLLNFLCLASFAEPIWRSHSQPAYCPRCGILVLTTTHAHESVATHVAALALCLFGCWPCCILPYCMNVCKNTYHYCSVCQLYLGSYTPW</sequence>
<gene>
    <name evidence="11" type="primary">8234162</name>
    <name evidence="10" type="ORF">Phum_PHUM131500</name>
</gene>
<dbReference type="EnsemblMetazoa" id="PHUM131500-RA">
    <property type="protein sequence ID" value="PHUM131500-PA"/>
    <property type="gene ID" value="PHUM131500"/>
</dbReference>
<organism>
    <name type="scientific">Pediculus humanus subsp. corporis</name>
    <name type="common">Body louse</name>
    <dbReference type="NCBI Taxonomy" id="121224"/>
    <lineage>
        <taxon>Eukaryota</taxon>
        <taxon>Metazoa</taxon>
        <taxon>Ecdysozoa</taxon>
        <taxon>Arthropoda</taxon>
        <taxon>Hexapoda</taxon>
        <taxon>Insecta</taxon>
        <taxon>Pterygota</taxon>
        <taxon>Neoptera</taxon>
        <taxon>Paraneoptera</taxon>
        <taxon>Psocodea</taxon>
        <taxon>Troctomorpha</taxon>
        <taxon>Phthiraptera</taxon>
        <taxon>Anoplura</taxon>
        <taxon>Pediculidae</taxon>
        <taxon>Pediculus</taxon>
    </lineage>
</organism>
<comment type="similarity">
    <text evidence="4">Belongs to the CDIP1/LITAF family.</text>
</comment>
<proteinExistence type="inferred from homology"/>
<dbReference type="InParanoid" id="E0VEE2"/>
<accession>E0VEE2</accession>
<dbReference type="GO" id="GO:0008270">
    <property type="term" value="F:zinc ion binding"/>
    <property type="evidence" value="ECO:0007669"/>
    <property type="project" value="TreeGrafter"/>
</dbReference>
<dbReference type="EMBL" id="DS235090">
    <property type="protein sequence ID" value="EEB11748.1"/>
    <property type="molecule type" value="Genomic_DNA"/>
</dbReference>
<dbReference type="AlphaFoldDB" id="E0VEE2"/>
<evidence type="ECO:0000256" key="5">
    <source>
        <dbReference type="ARBA" id="ARBA00022723"/>
    </source>
</evidence>
<feature type="region of interest" description="Disordered" evidence="8">
    <location>
        <begin position="1"/>
        <end position="33"/>
    </location>
</feature>
<dbReference type="eggNOG" id="ENOG502S710">
    <property type="taxonomic scope" value="Eukaryota"/>
</dbReference>
<name>E0VEE2_PEDHC</name>
<dbReference type="SMART" id="SM00714">
    <property type="entry name" value="LITAF"/>
    <property type="match status" value="1"/>
</dbReference>
<evidence type="ECO:0000256" key="4">
    <source>
        <dbReference type="ARBA" id="ARBA00005975"/>
    </source>
</evidence>
<evidence type="ECO:0000256" key="6">
    <source>
        <dbReference type="ARBA" id="ARBA00022833"/>
    </source>
</evidence>
<evidence type="ECO:0000313" key="12">
    <source>
        <dbReference type="Proteomes" id="UP000009046"/>
    </source>
</evidence>
<dbReference type="PANTHER" id="PTHR23292:SF14">
    <property type="entry name" value="FI16615P1-RELATED"/>
    <property type="match status" value="1"/>
</dbReference>
<dbReference type="Proteomes" id="UP000009046">
    <property type="component" value="Unassembled WGS sequence"/>
</dbReference>
<feature type="domain" description="LITAF" evidence="9">
    <location>
        <begin position="222"/>
        <end position="305"/>
    </location>
</feature>
<evidence type="ECO:0000256" key="7">
    <source>
        <dbReference type="ARBA" id="ARBA00023136"/>
    </source>
</evidence>
<comment type="subcellular location">
    <subcellularLocation>
        <location evidence="2">Endosome membrane</location>
        <topology evidence="2">Peripheral membrane protein</topology>
    </subcellularLocation>
    <subcellularLocation>
        <location evidence="1">Late endosome membrane</location>
    </subcellularLocation>
    <subcellularLocation>
        <location evidence="3">Lysosome membrane</location>
        <topology evidence="3">Peripheral membrane protein</topology>
        <orientation evidence="3">Cytoplasmic side</orientation>
    </subcellularLocation>
</comment>
<dbReference type="KEGG" id="phu:Phum_PHUM131500"/>
<dbReference type="EMBL" id="AAZO01001525">
    <property type="status" value="NOT_ANNOTATED_CDS"/>
    <property type="molecule type" value="Genomic_DNA"/>
</dbReference>
<dbReference type="OrthoDB" id="5599753at2759"/>
<reference evidence="10" key="2">
    <citation type="submission" date="2007-04" db="EMBL/GenBank/DDBJ databases">
        <title>The genome of the human body louse.</title>
        <authorList>
            <consortium name="The Human Body Louse Genome Consortium"/>
            <person name="Kirkness E."/>
            <person name="Walenz B."/>
            <person name="Hass B."/>
            <person name="Bruggner R."/>
            <person name="Strausberg R."/>
        </authorList>
    </citation>
    <scope>NUCLEOTIDE SEQUENCE</scope>
    <source>
        <strain evidence="10">USDA</strain>
    </source>
</reference>
<protein>
    <submittedName>
        <fullName evidence="10">Lipopolysaccharide-induced transcription factor regulating tumor necrosis factor alpha, putative</fullName>
    </submittedName>
</protein>
<evidence type="ECO:0000256" key="2">
    <source>
        <dbReference type="ARBA" id="ARBA00004481"/>
    </source>
</evidence>
<dbReference type="Pfam" id="PF10601">
    <property type="entry name" value="zf-LITAF-like"/>
    <property type="match status" value="1"/>
</dbReference>